<gene>
    <name evidence="2" type="ORF">BDEG_24720</name>
</gene>
<feature type="compositionally biased region" description="Polar residues" evidence="1">
    <location>
        <begin position="149"/>
        <end position="172"/>
    </location>
</feature>
<dbReference type="AlphaFoldDB" id="A0A177WLS7"/>
<evidence type="ECO:0000313" key="2">
    <source>
        <dbReference type="EMBL" id="OAJ41069.1"/>
    </source>
</evidence>
<reference evidence="2 3" key="2">
    <citation type="submission" date="2016-05" db="EMBL/GenBank/DDBJ databases">
        <title>Lineage-specific infection strategies underlie the spectrum of fungal disease in amphibians.</title>
        <authorList>
            <person name="Cuomo C.A."/>
            <person name="Farrer R.A."/>
            <person name="James T."/>
            <person name="Longcore J."/>
            <person name="Birren B."/>
        </authorList>
    </citation>
    <scope>NUCLEOTIDE SEQUENCE [LARGE SCALE GENOMIC DNA]</scope>
    <source>
        <strain evidence="2 3">JEL423</strain>
    </source>
</reference>
<feature type="region of interest" description="Disordered" evidence="1">
    <location>
        <begin position="127"/>
        <end position="172"/>
    </location>
</feature>
<dbReference type="VEuPathDB" id="FungiDB:BDEG_24720"/>
<feature type="region of interest" description="Disordered" evidence="1">
    <location>
        <begin position="1"/>
        <end position="31"/>
    </location>
</feature>
<feature type="compositionally biased region" description="Polar residues" evidence="1">
    <location>
        <begin position="1"/>
        <end position="24"/>
    </location>
</feature>
<reference evidence="2 3" key="1">
    <citation type="submission" date="2006-10" db="EMBL/GenBank/DDBJ databases">
        <title>The Genome Sequence of Batrachochytrium dendrobatidis JEL423.</title>
        <authorList>
            <consortium name="The Broad Institute Genome Sequencing Platform"/>
            <person name="Birren B."/>
            <person name="Lander E."/>
            <person name="Galagan J."/>
            <person name="Cuomo C."/>
            <person name="Devon K."/>
            <person name="Jaffe D."/>
            <person name="Butler J."/>
            <person name="Alvarez P."/>
            <person name="Gnerre S."/>
            <person name="Grabherr M."/>
            <person name="Kleber M."/>
            <person name="Mauceli E."/>
            <person name="Brockman W."/>
            <person name="Young S."/>
            <person name="LaButti K."/>
            <person name="Sykes S."/>
            <person name="DeCaprio D."/>
            <person name="Crawford M."/>
            <person name="Koehrsen M."/>
            <person name="Engels R."/>
            <person name="Montgomery P."/>
            <person name="Pearson M."/>
            <person name="Howarth C."/>
            <person name="Larson L."/>
            <person name="White J."/>
            <person name="O'Leary S."/>
            <person name="Kodira C."/>
            <person name="Zeng Q."/>
            <person name="Yandava C."/>
            <person name="Alvarado L."/>
            <person name="Longcore J."/>
            <person name="James T."/>
        </authorList>
    </citation>
    <scope>NUCLEOTIDE SEQUENCE [LARGE SCALE GENOMIC DNA]</scope>
    <source>
        <strain evidence="2 3">JEL423</strain>
    </source>
</reference>
<dbReference type="Proteomes" id="UP000077115">
    <property type="component" value="Unassembled WGS sequence"/>
</dbReference>
<dbReference type="EMBL" id="DS022305">
    <property type="protein sequence ID" value="OAJ41069.1"/>
    <property type="molecule type" value="Genomic_DNA"/>
</dbReference>
<evidence type="ECO:0000313" key="3">
    <source>
        <dbReference type="Proteomes" id="UP000077115"/>
    </source>
</evidence>
<protein>
    <submittedName>
        <fullName evidence="2">Uncharacterized protein</fullName>
    </submittedName>
</protein>
<organism evidence="2 3">
    <name type="scientific">Batrachochytrium dendrobatidis (strain JEL423)</name>
    <dbReference type="NCBI Taxonomy" id="403673"/>
    <lineage>
        <taxon>Eukaryota</taxon>
        <taxon>Fungi</taxon>
        <taxon>Fungi incertae sedis</taxon>
        <taxon>Chytridiomycota</taxon>
        <taxon>Chytridiomycota incertae sedis</taxon>
        <taxon>Chytridiomycetes</taxon>
        <taxon>Rhizophydiales</taxon>
        <taxon>Rhizophydiales incertae sedis</taxon>
        <taxon>Batrachochytrium</taxon>
    </lineage>
</organism>
<proteinExistence type="predicted"/>
<name>A0A177WLS7_BATDL</name>
<evidence type="ECO:0000256" key="1">
    <source>
        <dbReference type="SAM" id="MobiDB-lite"/>
    </source>
</evidence>
<sequence>MGSGASKVQSKPPQLCLNPSTTNTPDPPIMPCTSTQAEYEEHKQLLDNAMAESEPTAINIATHSQTRANKPTYNISARFDDSNYVLVRRPSRPPSLSCIREASHIMTINDEQTFSKSQTKEVAISYKRDSDKNTHTLDSNQHAARKDAQQSISTQQLHKQQDIQPSVSNDHQFQDNHASYQSLKFDKERFRIANKEIRHDLNDTTNASKIPRMTSEQQASTVSSQSKYLNATDEDLMNEILEGL</sequence>
<accession>A0A177WLS7</accession>